<dbReference type="AlphaFoldDB" id="A0A7J7HFI3"/>
<keyword evidence="7" id="KW-0472">Membrane</keyword>
<dbReference type="Pfam" id="PF00249">
    <property type="entry name" value="Myb_DNA-binding"/>
    <property type="match status" value="1"/>
</dbReference>
<dbReference type="GO" id="GO:0003700">
    <property type="term" value="F:DNA-binding transcription factor activity"/>
    <property type="evidence" value="ECO:0007669"/>
    <property type="project" value="InterPro"/>
</dbReference>
<keyword evidence="6" id="KW-0539">Nucleus</keyword>
<comment type="similarity">
    <text evidence="2">Belongs to the MYB-CC family.</text>
</comment>
<dbReference type="InterPro" id="IPR025756">
    <property type="entry name" value="Myb_CC_LHEQLE"/>
</dbReference>
<organism evidence="9 10">
    <name type="scientific">Camellia sinensis</name>
    <name type="common">Tea plant</name>
    <name type="synonym">Thea sinensis</name>
    <dbReference type="NCBI Taxonomy" id="4442"/>
    <lineage>
        <taxon>Eukaryota</taxon>
        <taxon>Viridiplantae</taxon>
        <taxon>Streptophyta</taxon>
        <taxon>Embryophyta</taxon>
        <taxon>Tracheophyta</taxon>
        <taxon>Spermatophyta</taxon>
        <taxon>Magnoliopsida</taxon>
        <taxon>eudicotyledons</taxon>
        <taxon>Gunneridae</taxon>
        <taxon>Pentapetalae</taxon>
        <taxon>asterids</taxon>
        <taxon>Ericales</taxon>
        <taxon>Theaceae</taxon>
        <taxon>Camellia</taxon>
    </lineage>
</organism>
<keyword evidence="4" id="KW-0175">Coiled coil</keyword>
<dbReference type="FunFam" id="1.10.10.60:FF:000002">
    <property type="entry name" value="Myb family transcription factor"/>
    <property type="match status" value="1"/>
</dbReference>
<keyword evidence="3" id="KW-0805">Transcription regulation</keyword>
<reference evidence="9 10" key="2">
    <citation type="submission" date="2020-07" db="EMBL/GenBank/DDBJ databases">
        <title>Genome assembly of wild tea tree DASZ reveals pedigree and selection history of tea varieties.</title>
        <authorList>
            <person name="Zhang W."/>
        </authorList>
    </citation>
    <scope>NUCLEOTIDE SEQUENCE [LARGE SCALE GENOMIC DNA]</scope>
    <source>
        <strain evidence="10">cv. G240</strain>
        <tissue evidence="9">Leaf</tissue>
    </source>
</reference>
<evidence type="ECO:0000256" key="5">
    <source>
        <dbReference type="ARBA" id="ARBA00023163"/>
    </source>
</evidence>
<dbReference type="GO" id="GO:0005634">
    <property type="term" value="C:nucleus"/>
    <property type="evidence" value="ECO:0007669"/>
    <property type="project" value="UniProtKB-SubCell"/>
</dbReference>
<feature type="non-terminal residue" evidence="9">
    <location>
        <position position="450"/>
    </location>
</feature>
<keyword evidence="10" id="KW-1185">Reference proteome</keyword>
<dbReference type="PROSITE" id="PS51294">
    <property type="entry name" value="HTH_MYB"/>
    <property type="match status" value="1"/>
</dbReference>
<dbReference type="Gene3D" id="1.10.10.60">
    <property type="entry name" value="Homeodomain-like"/>
    <property type="match status" value="1"/>
</dbReference>
<evidence type="ECO:0000256" key="1">
    <source>
        <dbReference type="ARBA" id="ARBA00004123"/>
    </source>
</evidence>
<evidence type="ECO:0000259" key="8">
    <source>
        <dbReference type="PROSITE" id="PS51294"/>
    </source>
</evidence>
<evidence type="ECO:0000256" key="3">
    <source>
        <dbReference type="ARBA" id="ARBA00023015"/>
    </source>
</evidence>
<evidence type="ECO:0000256" key="7">
    <source>
        <dbReference type="SAM" id="Phobius"/>
    </source>
</evidence>
<dbReference type="InterPro" id="IPR006447">
    <property type="entry name" value="Myb_dom_plants"/>
</dbReference>
<dbReference type="NCBIfam" id="TIGR01557">
    <property type="entry name" value="myb_SHAQKYF"/>
    <property type="match status" value="1"/>
</dbReference>
<reference evidence="10" key="1">
    <citation type="journal article" date="2020" name="Nat. Commun.">
        <title>Genome assembly of wild tea tree DASZ reveals pedigree and selection history of tea varieties.</title>
        <authorList>
            <person name="Zhang W."/>
            <person name="Zhang Y."/>
            <person name="Qiu H."/>
            <person name="Guo Y."/>
            <person name="Wan H."/>
            <person name="Zhang X."/>
            <person name="Scossa F."/>
            <person name="Alseekh S."/>
            <person name="Zhang Q."/>
            <person name="Wang P."/>
            <person name="Xu L."/>
            <person name="Schmidt M.H."/>
            <person name="Jia X."/>
            <person name="Li D."/>
            <person name="Zhu A."/>
            <person name="Guo F."/>
            <person name="Chen W."/>
            <person name="Ni D."/>
            <person name="Usadel B."/>
            <person name="Fernie A.R."/>
            <person name="Wen W."/>
        </authorList>
    </citation>
    <scope>NUCLEOTIDE SEQUENCE [LARGE SCALE GENOMIC DNA]</scope>
    <source>
        <strain evidence="10">cv. G240</strain>
    </source>
</reference>
<keyword evidence="5" id="KW-0804">Transcription</keyword>
<gene>
    <name evidence="9" type="ORF">HYC85_012579</name>
</gene>
<feature type="domain" description="HTH myb-type" evidence="8">
    <location>
        <begin position="98"/>
        <end position="158"/>
    </location>
</feature>
<protein>
    <recommendedName>
        <fullName evidence="8">HTH myb-type domain-containing protein</fullName>
    </recommendedName>
</protein>
<sequence length="450" mass="49198">TRCVERERHWRQTQQDIAVYFLSPLLYVHAFVLFFPTISSLIPTQLIHSDTLTIFGAPSSEPGKMYSAIHSLPLDVGDFQGPLDGTNLPGDACLVLTTDPKPRLRWTSELHERFVDAVTQLGGPDKATPKTIMRTMGVKGLTLYHLKSHLQKYRLGKQSCKELPDSSKDASCIAESQDTGSCTSSSSKLAQDLNDGFQVTEALRVQMEVQRRLHEQLEVQRRLQIRIEAQGKYLQSILEKACKALNDQAAATAGLEAAREELSELAIKVSNDCNGMVPVETLKMSSLSQLAVSIENKIASNLPARFGNCSVDSCLTSNGSPVSPMGSVASQAVAALKKRPRPLFSNVDLNKESSPVFPTATSVVWIFSKLIICVWGDLLKSISSCISYSGGHLKALSLVCNALRECKIGPHPVAARNPPATHGRPRACPVQPVDNVNIHIDMLTFTLIRV</sequence>
<keyword evidence="7" id="KW-1133">Transmembrane helix</keyword>
<dbReference type="PANTHER" id="PTHR31499:SF6">
    <property type="entry name" value="PROTEIN PHR1-LIKE 2"/>
    <property type="match status" value="1"/>
</dbReference>
<name>A0A7J7HFI3_CAMSI</name>
<evidence type="ECO:0000256" key="2">
    <source>
        <dbReference type="ARBA" id="ARBA00006783"/>
    </source>
</evidence>
<dbReference type="Pfam" id="PF14379">
    <property type="entry name" value="Myb_CC_LHEQLE"/>
    <property type="match status" value="1"/>
</dbReference>
<dbReference type="Proteomes" id="UP000593564">
    <property type="component" value="Unassembled WGS sequence"/>
</dbReference>
<proteinExistence type="inferred from homology"/>
<evidence type="ECO:0000256" key="6">
    <source>
        <dbReference type="ARBA" id="ARBA00023242"/>
    </source>
</evidence>
<comment type="subcellular location">
    <subcellularLocation>
        <location evidence="1">Nucleus</location>
    </subcellularLocation>
</comment>
<evidence type="ECO:0000256" key="4">
    <source>
        <dbReference type="ARBA" id="ARBA00023054"/>
    </source>
</evidence>
<dbReference type="EMBL" id="JACBKZ010000005">
    <property type="protein sequence ID" value="KAF5950586.1"/>
    <property type="molecule type" value="Genomic_DNA"/>
</dbReference>
<comment type="caution">
    <text evidence="9">The sequence shown here is derived from an EMBL/GenBank/DDBJ whole genome shotgun (WGS) entry which is preliminary data.</text>
</comment>
<dbReference type="PANTHER" id="PTHR31499">
    <property type="entry name" value="MYB FAMILY TRANSCRIPTION FACTOR PHL11"/>
    <property type="match status" value="1"/>
</dbReference>
<dbReference type="SUPFAM" id="SSF46689">
    <property type="entry name" value="Homeodomain-like"/>
    <property type="match status" value="1"/>
</dbReference>
<dbReference type="InterPro" id="IPR017930">
    <property type="entry name" value="Myb_dom"/>
</dbReference>
<evidence type="ECO:0000313" key="10">
    <source>
        <dbReference type="Proteomes" id="UP000593564"/>
    </source>
</evidence>
<dbReference type="InterPro" id="IPR009057">
    <property type="entry name" value="Homeodomain-like_sf"/>
</dbReference>
<dbReference type="InterPro" id="IPR001005">
    <property type="entry name" value="SANT/Myb"/>
</dbReference>
<accession>A0A7J7HFI3</accession>
<evidence type="ECO:0000313" key="9">
    <source>
        <dbReference type="EMBL" id="KAF5950586.1"/>
    </source>
</evidence>
<dbReference type="InterPro" id="IPR046955">
    <property type="entry name" value="PHR1-like"/>
</dbReference>
<keyword evidence="7" id="KW-0812">Transmembrane</keyword>
<feature type="transmembrane region" description="Helical" evidence="7">
    <location>
        <begin position="17"/>
        <end position="38"/>
    </location>
</feature>
<dbReference type="GO" id="GO:0003677">
    <property type="term" value="F:DNA binding"/>
    <property type="evidence" value="ECO:0007669"/>
    <property type="project" value="InterPro"/>
</dbReference>